<dbReference type="OrthoDB" id="145655at2157"/>
<proteinExistence type="predicted"/>
<feature type="transmembrane region" description="Helical" evidence="1">
    <location>
        <begin position="51"/>
        <end position="69"/>
    </location>
</feature>
<feature type="transmembrane region" description="Helical" evidence="1">
    <location>
        <begin position="284"/>
        <end position="302"/>
    </location>
</feature>
<feature type="transmembrane region" description="Helical" evidence="1">
    <location>
        <begin position="244"/>
        <end position="264"/>
    </location>
</feature>
<dbReference type="RefSeq" id="WP_053969071.1">
    <property type="nucleotide sequence ID" value="NZ_LIUF01000005.1"/>
</dbReference>
<dbReference type="InterPro" id="IPR036927">
    <property type="entry name" value="Cyt_c_oxase-like_su1_sf"/>
</dbReference>
<gene>
    <name evidence="2" type="ORF">AMS69_16020</name>
</gene>
<dbReference type="Proteomes" id="UP000037729">
    <property type="component" value="Unassembled WGS sequence"/>
</dbReference>
<dbReference type="Gene3D" id="1.20.210.10">
    <property type="entry name" value="Cytochrome c oxidase-like, subunit I domain"/>
    <property type="match status" value="1"/>
</dbReference>
<sequence>MSGIPADVDADAAPPMTVPLRHFVVALAFLVAGVTVGVVEGRTGHLAQVHLLLAGWVCLTIMGALTQFVPVWCGIELHSRHLAAVQLPLAAVGFAGLAAGFLTGTPALLPVAGAIALVGVWILCYNVGRTLLAAAPDVTAIHFGLALVFFALVTTAGVVLALDHAAGVLPLLGIGRQGLLLAHGTLAVFGAVLTTVAGALAQLAPMFTQADTGRIDTAAQRVETACYPVGVLLLAGGRLVGSLALARIGAVLVAAGLGVVALLLARQLIGARVEWSPMLTRYSVAALSLFLWAGLTAVAWWTDPLAYTGLLGQPSTVLLVGGVGFVVFGTLYHVVPFIIWVHRYSDRLGFEDVPMVDDLYNHRIAAVDGVALTIAYALLVSKQWLETPNGTALAVGLLAFFGSVLFAGNLVAVFVEHSPQSLPTLLTGRERTPGEDS</sequence>
<keyword evidence="1" id="KW-0812">Transmembrane</keyword>
<feature type="transmembrane region" description="Helical" evidence="1">
    <location>
        <begin position="317"/>
        <end position="341"/>
    </location>
</feature>
<evidence type="ECO:0000256" key="1">
    <source>
        <dbReference type="SAM" id="Phobius"/>
    </source>
</evidence>
<dbReference type="AlphaFoldDB" id="A0A0M9AJR6"/>
<dbReference type="EMBL" id="LIUF01000005">
    <property type="protein sequence ID" value="KOX92051.1"/>
    <property type="molecule type" value="Genomic_DNA"/>
</dbReference>
<feature type="transmembrane region" description="Helical" evidence="1">
    <location>
        <begin position="178"/>
        <end position="201"/>
    </location>
</feature>
<feature type="transmembrane region" description="Helical" evidence="1">
    <location>
        <begin position="20"/>
        <end position="39"/>
    </location>
</feature>
<feature type="transmembrane region" description="Helical" evidence="1">
    <location>
        <begin position="108"/>
        <end position="128"/>
    </location>
</feature>
<keyword evidence="1" id="KW-1133">Transmembrane helix</keyword>
<comment type="caution">
    <text evidence="2">The sequence shown here is derived from an EMBL/GenBank/DDBJ whole genome shotgun (WGS) entry which is preliminary data.</text>
</comment>
<accession>A0A0M9AJR6</accession>
<protein>
    <recommendedName>
        <fullName evidence="4">Cytochrome oxidase subunit I profile domain-containing protein</fullName>
    </recommendedName>
</protein>
<dbReference type="PATRIC" id="fig|1705562.3.peg.4110"/>
<keyword evidence="3" id="KW-1185">Reference proteome</keyword>
<dbReference type="SUPFAM" id="SSF81442">
    <property type="entry name" value="Cytochrome c oxidase subunit I-like"/>
    <property type="match status" value="1"/>
</dbReference>
<evidence type="ECO:0008006" key="4">
    <source>
        <dbReference type="Google" id="ProtNLM"/>
    </source>
</evidence>
<feature type="transmembrane region" description="Helical" evidence="1">
    <location>
        <begin position="362"/>
        <end position="380"/>
    </location>
</feature>
<dbReference type="STRING" id="1705562.AMS69_16020"/>
<name>A0A0M9AJR6_9EURY</name>
<feature type="transmembrane region" description="Helical" evidence="1">
    <location>
        <begin position="392"/>
        <end position="415"/>
    </location>
</feature>
<feature type="transmembrane region" description="Helical" evidence="1">
    <location>
        <begin position="140"/>
        <end position="166"/>
    </location>
</feature>
<reference evidence="2 3" key="1">
    <citation type="submission" date="2015-08" db="EMBL/GenBank/DDBJ databases">
        <title>Genomes of Isolates from Cabo Rojo, PR.</title>
        <authorList>
            <person name="Sanchez-Nieves R.L."/>
            <person name="Montalvo-Rodriguez R."/>
        </authorList>
    </citation>
    <scope>NUCLEOTIDE SEQUENCE [LARGE SCALE GENOMIC DNA]</scope>
    <source>
        <strain evidence="2 3">SL3</strain>
    </source>
</reference>
<evidence type="ECO:0000313" key="3">
    <source>
        <dbReference type="Proteomes" id="UP000037729"/>
    </source>
</evidence>
<evidence type="ECO:0000313" key="2">
    <source>
        <dbReference type="EMBL" id="KOX92051.1"/>
    </source>
</evidence>
<feature type="transmembrane region" description="Helical" evidence="1">
    <location>
        <begin position="81"/>
        <end position="101"/>
    </location>
</feature>
<organism evidence="2 3">
    <name type="scientific">Haloarcula rubripromontorii</name>
    <dbReference type="NCBI Taxonomy" id="1705562"/>
    <lineage>
        <taxon>Archaea</taxon>
        <taxon>Methanobacteriati</taxon>
        <taxon>Methanobacteriota</taxon>
        <taxon>Stenosarchaea group</taxon>
        <taxon>Halobacteria</taxon>
        <taxon>Halobacteriales</taxon>
        <taxon>Haloarculaceae</taxon>
        <taxon>Haloarcula</taxon>
    </lineage>
</organism>
<keyword evidence="1" id="KW-0472">Membrane</keyword>